<dbReference type="Gene3D" id="2.60.40.10">
    <property type="entry name" value="Immunoglobulins"/>
    <property type="match status" value="1"/>
</dbReference>
<dbReference type="Proteomes" id="UP000551758">
    <property type="component" value="Unassembled WGS sequence"/>
</dbReference>
<comment type="caution">
    <text evidence="1">The sequence shown here is derived from an EMBL/GenBank/DDBJ whole genome shotgun (WGS) entry which is preliminary data.</text>
</comment>
<reference evidence="1 2" key="1">
    <citation type="journal article" date="2020" name="Mol. Biol. Evol.">
        <title>Interspecific Gene Flow and the Evolution of Specialization in Black and White Rhinoceros.</title>
        <authorList>
            <person name="Moodley Y."/>
            <person name="Westbury M.V."/>
            <person name="Russo I.M."/>
            <person name="Gopalakrishnan S."/>
            <person name="Rakotoarivelo A."/>
            <person name="Olsen R.A."/>
            <person name="Prost S."/>
            <person name="Tunstall T."/>
            <person name="Ryder O.A."/>
            <person name="Dalen L."/>
            <person name="Bruford M.W."/>
        </authorList>
    </citation>
    <scope>NUCLEOTIDE SEQUENCE [LARGE SCALE GENOMIC DNA]</scope>
    <source>
        <strain evidence="1">SBR-YM</strain>
        <tissue evidence="1">Skin</tissue>
    </source>
</reference>
<sequence length="168" mass="18403">GIRGGSVLFHVIKESGTELEEIVWGFGPDLRYAVMLCVRNGSEGAPTLVKLQDKYKQRVQPVPSPQILVQSLSITEGWCNVTLECSAVQVTEDLNVTFESKGLPRQLGQTGTPGPASNSWTLHVSLPLSQPNASLTCVGMRERHLEEKEPLTSIYSELQKPGQAMKMI</sequence>
<dbReference type="EMBL" id="JACDTQ010002158">
    <property type="protein sequence ID" value="KAF5920135.1"/>
    <property type="molecule type" value="Genomic_DNA"/>
</dbReference>
<dbReference type="InterPro" id="IPR013783">
    <property type="entry name" value="Ig-like_fold"/>
</dbReference>
<proteinExistence type="predicted"/>
<dbReference type="AlphaFoldDB" id="A0A7J7EWH8"/>
<accession>A0A7J7EWH8</accession>
<gene>
    <name evidence="1" type="ORF">HPG69_006405</name>
</gene>
<feature type="non-terminal residue" evidence="1">
    <location>
        <position position="1"/>
    </location>
</feature>
<organism evidence="1 2">
    <name type="scientific">Diceros bicornis minor</name>
    <name type="common">South-central black rhinoceros</name>
    <dbReference type="NCBI Taxonomy" id="77932"/>
    <lineage>
        <taxon>Eukaryota</taxon>
        <taxon>Metazoa</taxon>
        <taxon>Chordata</taxon>
        <taxon>Craniata</taxon>
        <taxon>Vertebrata</taxon>
        <taxon>Euteleostomi</taxon>
        <taxon>Mammalia</taxon>
        <taxon>Eutheria</taxon>
        <taxon>Laurasiatheria</taxon>
        <taxon>Perissodactyla</taxon>
        <taxon>Rhinocerotidae</taxon>
        <taxon>Diceros</taxon>
    </lineage>
</organism>
<evidence type="ECO:0000313" key="1">
    <source>
        <dbReference type="EMBL" id="KAF5920135.1"/>
    </source>
</evidence>
<keyword evidence="2" id="KW-1185">Reference proteome</keyword>
<evidence type="ECO:0000313" key="2">
    <source>
        <dbReference type="Proteomes" id="UP000551758"/>
    </source>
</evidence>
<name>A0A7J7EWH8_DICBM</name>
<protein>
    <submittedName>
        <fullName evidence="1">Uncharacterized protein</fullName>
    </submittedName>
</protein>